<gene>
    <name evidence="4" type="ORF">C6P46_005320</name>
</gene>
<evidence type="ECO:0000259" key="3">
    <source>
        <dbReference type="Pfam" id="PF10291"/>
    </source>
</evidence>
<dbReference type="EMBL" id="PUHQ01000057">
    <property type="protein sequence ID" value="KAG0659149.1"/>
    <property type="molecule type" value="Genomic_DNA"/>
</dbReference>
<dbReference type="SUPFAM" id="SSF103657">
    <property type="entry name" value="BAR/IMD domain-like"/>
    <property type="match status" value="1"/>
</dbReference>
<reference evidence="4 5" key="1">
    <citation type="submission" date="2020-11" db="EMBL/GenBank/DDBJ databases">
        <title>Kefir isolates.</title>
        <authorList>
            <person name="Marcisauskas S."/>
            <person name="Kim Y."/>
            <person name="Blasche S."/>
        </authorList>
    </citation>
    <scope>NUCLEOTIDE SEQUENCE [LARGE SCALE GENOMIC DNA]</scope>
    <source>
        <strain evidence="4 5">KR</strain>
    </source>
</reference>
<feature type="region of interest" description="Disordered" evidence="2">
    <location>
        <begin position="264"/>
        <end position="616"/>
    </location>
</feature>
<feature type="compositionally biased region" description="Pro residues" evidence="2">
    <location>
        <begin position="335"/>
        <end position="347"/>
    </location>
</feature>
<evidence type="ECO:0000313" key="4">
    <source>
        <dbReference type="EMBL" id="KAG0659149.1"/>
    </source>
</evidence>
<evidence type="ECO:0000313" key="5">
    <source>
        <dbReference type="Proteomes" id="UP000777482"/>
    </source>
</evidence>
<accession>A0A9P6W0Z7</accession>
<protein>
    <recommendedName>
        <fullName evidence="3">Muniscin C-terminal domain-containing protein</fullName>
    </recommendedName>
</protein>
<comment type="caution">
    <text evidence="4">The sequence shown here is derived from an EMBL/GenBank/DDBJ whole genome shotgun (WGS) entry which is preliminary data.</text>
</comment>
<feature type="compositionally biased region" description="Low complexity" evidence="2">
    <location>
        <begin position="307"/>
        <end position="318"/>
    </location>
</feature>
<dbReference type="Proteomes" id="UP000777482">
    <property type="component" value="Unassembled WGS sequence"/>
</dbReference>
<dbReference type="InterPro" id="IPR027267">
    <property type="entry name" value="AH/BAR_dom_sf"/>
</dbReference>
<keyword evidence="1" id="KW-0175">Coiled coil</keyword>
<dbReference type="InterPro" id="IPR018808">
    <property type="entry name" value="Muniscin_C"/>
</dbReference>
<feature type="coiled-coil region" evidence="1">
    <location>
        <begin position="28"/>
        <end position="87"/>
    </location>
</feature>
<feature type="domain" description="Muniscin C-terminal" evidence="3">
    <location>
        <begin position="805"/>
        <end position="1071"/>
    </location>
</feature>
<dbReference type="AlphaFoldDB" id="A0A9P6W0Z7"/>
<evidence type="ECO:0000256" key="1">
    <source>
        <dbReference type="SAM" id="Coils"/>
    </source>
</evidence>
<keyword evidence="5" id="KW-1185">Reference proteome</keyword>
<organism evidence="4 5">
    <name type="scientific">Rhodotorula mucilaginosa</name>
    <name type="common">Yeast</name>
    <name type="synonym">Rhodotorula rubra</name>
    <dbReference type="NCBI Taxonomy" id="5537"/>
    <lineage>
        <taxon>Eukaryota</taxon>
        <taxon>Fungi</taxon>
        <taxon>Dikarya</taxon>
        <taxon>Basidiomycota</taxon>
        <taxon>Pucciniomycotina</taxon>
        <taxon>Microbotryomycetes</taxon>
        <taxon>Sporidiobolales</taxon>
        <taxon>Sporidiobolaceae</taxon>
        <taxon>Rhodotorula</taxon>
    </lineage>
</organism>
<dbReference type="OrthoDB" id="1875751at2759"/>
<feature type="region of interest" description="Disordered" evidence="2">
    <location>
        <begin position="782"/>
        <end position="804"/>
    </location>
</feature>
<feature type="compositionally biased region" description="Low complexity" evidence="2">
    <location>
        <begin position="670"/>
        <end position="684"/>
    </location>
</feature>
<sequence>MSLYADAFSQARNPAAAFHAVQLRLSLERALTADLAELLSERAQLELAYVKSLQRLQQRLHSAPHHKDSLSKEFEALQVDRKTADQQLGPAWTGLRLSLENELAETATSHQLWADKLAKQVHDPLRNSLTKGDWARWNATEAQLAAETKEYHQQVEKVQKAQAKQTKSSKASNQSKLLQAQSQLSSLGSHLAAALPAFLDQSQRLDLSHGAFLKEALVRCGTLTSDLGRERMEAGERLTVQVLGIDEAVEAEEWALRESIKLGSTGTAGGATMPSIGEFGEPATTGAAVPASRQVRSDSSVADRSDAASTRSAATSRTNNDRQRGGSSRLGQTAPLPPPPPAAPLPLPTTADDARSTKEKRGLGSRLSTLIGGGGSGGNKSSRDRASSIPNSARYADFSPSSSSSTPPPPPVPTLVATPSSGANATAAPSSSSFERRPPSDDANDLLGGNAMPGGGGPAPLMPEPPQRQQSSSASSTTKRKSLMPGSGLFRRASKVNDHDEPASASSLGGYGGGGNNYLTAEPEEQDQEERGSFGAQGGGGGGRRRQQDVDADGYSVPPQGYDRGIQETAAGRQRSLLDDDEDDDEQFGQSRASSVPKLSIVPDVPSKAGSPILPRESEAERLAALENVKNVLGSPNAGSAATMGGIGGGAGVGAAGVARRATARGRRGTGSASPQPQSQSSVPVPVPVPAPALATGGSQIPSMVERQDSDDVPLATVVQQKHRREPPPPPPSLNHHRDAGAVAASSSLPASPAGSTFAPGPAAAPNRTMSILSATSSVGAMSSSASTTMHHPNRPDPFADETSPGLRASIVETVNVLLKGGEVMRLLVTGEIGISYRSRSGSVTEPGPSDLKVRLTGLDSLEKKAPNPALLLPGVGVDRDEFIISPTITAHAGATTTVFKYQLSFPATTTPAPVLVKPVWRCDPAQARAIVTYSVNGASPLFAPASSPFGEGEEDEPATAAAAGIDDLKLDLTLTSGTITSFQSKPATATLSPTGKSLTFAALPTLSLASGEQKILASLVTDGQAAPGPVNVSWIVHGRSLGNVGIEIVEGGEVDLVEVRRETVSGRYVAA</sequence>
<proteinExistence type="predicted"/>
<feature type="compositionally biased region" description="Basic and acidic residues" evidence="2">
    <location>
        <begin position="352"/>
        <end position="362"/>
    </location>
</feature>
<feature type="compositionally biased region" description="Low complexity" evidence="2">
    <location>
        <begin position="291"/>
        <end position="300"/>
    </location>
</feature>
<feature type="compositionally biased region" description="Low complexity" evidence="2">
    <location>
        <begin position="741"/>
        <end position="756"/>
    </location>
</feature>
<dbReference type="Pfam" id="PF10291">
    <property type="entry name" value="muHD"/>
    <property type="match status" value="1"/>
</dbReference>
<feature type="region of interest" description="Disordered" evidence="2">
    <location>
        <begin position="645"/>
        <end position="764"/>
    </location>
</feature>
<name>A0A9P6W0Z7_RHOMI</name>
<evidence type="ECO:0000256" key="2">
    <source>
        <dbReference type="SAM" id="MobiDB-lite"/>
    </source>
</evidence>
<feature type="compositionally biased region" description="Low complexity" evidence="2">
    <location>
        <begin position="468"/>
        <end position="477"/>
    </location>
</feature>
<dbReference type="Gene3D" id="1.20.1270.60">
    <property type="entry name" value="Arfaptin homology (AH) domain/BAR domain"/>
    <property type="match status" value="1"/>
</dbReference>
<feature type="compositionally biased region" description="Gly residues" evidence="2">
    <location>
        <begin position="645"/>
        <end position="655"/>
    </location>
</feature>